<accession>A0A2T0REH1</accession>
<dbReference type="EMBL" id="PVTD01000021">
    <property type="protein sequence ID" value="PRY19539.1"/>
    <property type="molecule type" value="Genomic_DNA"/>
</dbReference>
<comment type="caution">
    <text evidence="1">The sequence shown here is derived from an EMBL/GenBank/DDBJ whole genome shotgun (WGS) entry which is preliminary data.</text>
</comment>
<sequence>MRFLVPISLAVSLVGATPVLACGNPLLWAALFSRVPEAKAVYDADLAARQDGAMRARVFENPSNGLDYHRWSINWIQDAAVKLDETVQPLLPDGGDFVVLLADEVAAIRFEQGAEPKVISAAALDIAAGFDAITTINALESGLNHGLTALQMTELGVLSVTANRRQQVVASLF</sequence>
<dbReference type="RefSeq" id="WP_106208464.1">
    <property type="nucleotide sequence ID" value="NZ_PVTD01000021.1"/>
</dbReference>
<dbReference type="OrthoDB" id="9888566at2"/>
<proteinExistence type="predicted"/>
<dbReference type="Proteomes" id="UP000239480">
    <property type="component" value="Unassembled WGS sequence"/>
</dbReference>
<organism evidence="1 2">
    <name type="scientific">Aliiruegeria haliotis</name>
    <dbReference type="NCBI Taxonomy" id="1280846"/>
    <lineage>
        <taxon>Bacteria</taxon>
        <taxon>Pseudomonadati</taxon>
        <taxon>Pseudomonadota</taxon>
        <taxon>Alphaproteobacteria</taxon>
        <taxon>Rhodobacterales</taxon>
        <taxon>Roseobacteraceae</taxon>
        <taxon>Aliiruegeria</taxon>
    </lineage>
</organism>
<reference evidence="1 2" key="1">
    <citation type="submission" date="2018-03" db="EMBL/GenBank/DDBJ databases">
        <title>Genomic Encyclopedia of Archaeal and Bacterial Type Strains, Phase II (KMG-II): from individual species to whole genera.</title>
        <authorList>
            <person name="Goeker M."/>
        </authorList>
    </citation>
    <scope>NUCLEOTIDE SEQUENCE [LARGE SCALE GENOMIC DNA]</scope>
    <source>
        <strain evidence="1 2">DSM 29328</strain>
    </source>
</reference>
<protein>
    <submittedName>
        <fullName evidence="1">Uncharacterized protein</fullName>
    </submittedName>
</protein>
<gene>
    <name evidence="1" type="ORF">CLV78_12128</name>
</gene>
<evidence type="ECO:0000313" key="1">
    <source>
        <dbReference type="EMBL" id="PRY19539.1"/>
    </source>
</evidence>
<keyword evidence="2" id="KW-1185">Reference proteome</keyword>
<name>A0A2T0REH1_9RHOB</name>
<dbReference type="AlphaFoldDB" id="A0A2T0REH1"/>
<evidence type="ECO:0000313" key="2">
    <source>
        <dbReference type="Proteomes" id="UP000239480"/>
    </source>
</evidence>